<reference evidence="3 4" key="1">
    <citation type="submission" date="2021-03" db="EMBL/GenBank/DDBJ databases">
        <title>Fibrella sp. HMF5036 genome sequencing and assembly.</title>
        <authorList>
            <person name="Kang H."/>
            <person name="Kim H."/>
            <person name="Bae S."/>
            <person name="Joh K."/>
        </authorList>
    </citation>
    <scope>NUCLEOTIDE SEQUENCE [LARGE SCALE GENOMIC DNA]</scope>
    <source>
        <strain evidence="3 4">HMF5036</strain>
    </source>
</reference>
<dbReference type="PANTHER" id="PTHR34220:SF7">
    <property type="entry name" value="SENSOR HISTIDINE KINASE YPDA"/>
    <property type="match status" value="1"/>
</dbReference>
<accession>A0A939JZB8</accession>
<dbReference type="AlphaFoldDB" id="A0A939JZB8"/>
<name>A0A939JZB8_9BACT</name>
<keyword evidence="3" id="KW-0418">Kinase</keyword>
<dbReference type="InterPro" id="IPR010559">
    <property type="entry name" value="Sig_transdc_His_kin_internal"/>
</dbReference>
<feature type="transmembrane region" description="Helical" evidence="1">
    <location>
        <begin position="14"/>
        <end position="34"/>
    </location>
</feature>
<feature type="transmembrane region" description="Helical" evidence="1">
    <location>
        <begin position="76"/>
        <end position="99"/>
    </location>
</feature>
<evidence type="ECO:0000259" key="2">
    <source>
        <dbReference type="Pfam" id="PF06580"/>
    </source>
</evidence>
<comment type="caution">
    <text evidence="3">The sequence shown here is derived from an EMBL/GenBank/DDBJ whole genome shotgun (WGS) entry which is preliminary data.</text>
</comment>
<evidence type="ECO:0000256" key="1">
    <source>
        <dbReference type="SAM" id="Phobius"/>
    </source>
</evidence>
<evidence type="ECO:0000313" key="3">
    <source>
        <dbReference type="EMBL" id="MBO0932979.1"/>
    </source>
</evidence>
<dbReference type="PANTHER" id="PTHR34220">
    <property type="entry name" value="SENSOR HISTIDINE KINASE YPDA"/>
    <property type="match status" value="1"/>
</dbReference>
<protein>
    <submittedName>
        <fullName evidence="3">Histidine kinase</fullName>
    </submittedName>
</protein>
<feature type="transmembrane region" description="Helical" evidence="1">
    <location>
        <begin position="46"/>
        <end position="64"/>
    </location>
</feature>
<keyword evidence="3" id="KW-0808">Transferase</keyword>
<feature type="domain" description="Signal transduction histidine kinase internal region" evidence="2">
    <location>
        <begin position="167"/>
        <end position="246"/>
    </location>
</feature>
<organism evidence="3 4">
    <name type="scientific">Fibrella aquatilis</name>
    <dbReference type="NCBI Taxonomy" id="2817059"/>
    <lineage>
        <taxon>Bacteria</taxon>
        <taxon>Pseudomonadati</taxon>
        <taxon>Bacteroidota</taxon>
        <taxon>Cytophagia</taxon>
        <taxon>Cytophagales</taxon>
        <taxon>Spirosomataceae</taxon>
        <taxon>Fibrella</taxon>
    </lineage>
</organism>
<keyword evidence="1" id="KW-0812">Transmembrane</keyword>
<dbReference type="RefSeq" id="WP_207336946.1">
    <property type="nucleotide sequence ID" value="NZ_JAFMYU010000016.1"/>
</dbReference>
<proteinExistence type="predicted"/>
<keyword evidence="1" id="KW-1133">Transmembrane helix</keyword>
<keyword evidence="1" id="KW-0472">Membrane</keyword>
<feature type="transmembrane region" description="Helical" evidence="1">
    <location>
        <begin position="124"/>
        <end position="146"/>
    </location>
</feature>
<dbReference type="InterPro" id="IPR050640">
    <property type="entry name" value="Bact_2-comp_sensor_kinase"/>
</dbReference>
<evidence type="ECO:0000313" key="4">
    <source>
        <dbReference type="Proteomes" id="UP000664795"/>
    </source>
</evidence>
<sequence length="356" mass="40932">MSTLLQRLFRNKRFLVHLLVWVGYYLVNSALLYFTNMRYLVAGQLPFTLALLAILFYTNIYVVIAPNIRRGTYVQLVVSTMVLLALYTYLRYALLYNILPMLDLPSMYNGNNQTVNAGFVPDSLWLAVQYLLVSYGYYFAVTNIDLQRQKRYDERRILDLQLETKRAELAFLRTQLNPHFLFNTLNFFFADALKTSPRLADAIMNLSQMLRSITEVGQNELVPVAQEIAYIRHYLKIQEYRFSNRLQVAFVVEGEDLGTHFLIPPLILISLVENIFKYGDIFNETVPAHIYVGISASQLSFTSVNVKRDTPAYTQTGLGLSNVDKQLKLAFPGQTTLTSSNVDDVFRVDLCIRVPH</sequence>
<dbReference type="GO" id="GO:0016020">
    <property type="term" value="C:membrane"/>
    <property type="evidence" value="ECO:0007669"/>
    <property type="project" value="InterPro"/>
</dbReference>
<dbReference type="GO" id="GO:0000155">
    <property type="term" value="F:phosphorelay sensor kinase activity"/>
    <property type="evidence" value="ECO:0007669"/>
    <property type="project" value="InterPro"/>
</dbReference>
<keyword evidence="4" id="KW-1185">Reference proteome</keyword>
<dbReference type="Proteomes" id="UP000664795">
    <property type="component" value="Unassembled WGS sequence"/>
</dbReference>
<dbReference type="EMBL" id="JAFMYU010000016">
    <property type="protein sequence ID" value="MBO0932979.1"/>
    <property type="molecule type" value="Genomic_DNA"/>
</dbReference>
<dbReference type="Pfam" id="PF06580">
    <property type="entry name" value="His_kinase"/>
    <property type="match status" value="1"/>
</dbReference>
<gene>
    <name evidence="3" type="ORF">J2I48_18365</name>
</gene>